<evidence type="ECO:0000313" key="3">
    <source>
        <dbReference type="Proteomes" id="UP000501338"/>
    </source>
</evidence>
<dbReference type="RefSeq" id="WP_050878443.1">
    <property type="nucleotide sequence ID" value="NZ_CP045009.1"/>
</dbReference>
<organism evidence="2 3">
    <name type="scientific">Proteus terrae subsp. cibarius</name>
    <dbReference type="NCBI Taxonomy" id="626774"/>
    <lineage>
        <taxon>Bacteria</taxon>
        <taxon>Pseudomonadati</taxon>
        <taxon>Pseudomonadota</taxon>
        <taxon>Gammaproteobacteria</taxon>
        <taxon>Enterobacterales</taxon>
        <taxon>Morganellaceae</taxon>
        <taxon>Proteus</taxon>
    </lineage>
</organism>
<name>A0ABX6JX00_9GAMM</name>
<proteinExistence type="predicted"/>
<dbReference type="EMBL" id="CP047341">
    <property type="protein sequence ID" value="QIF92338.1"/>
    <property type="molecule type" value="Genomic_DNA"/>
</dbReference>
<keyword evidence="3" id="KW-1185">Reference proteome</keyword>
<evidence type="ECO:0000313" key="2">
    <source>
        <dbReference type="EMBL" id="QIF92338.1"/>
    </source>
</evidence>
<evidence type="ECO:0008006" key="4">
    <source>
        <dbReference type="Google" id="ProtNLM"/>
    </source>
</evidence>
<sequence>MKMQKSLAITLMALVGYLGVLPENEAHAASQDECAIWLCLPAGFGEGCGGAHNAFKKRLRKGKSPLPSWNSCVEGNAPEPYSYTRKYKTYTNYGKGKIRESNGRNCPTNGIIYWNDNRYNGIEAICTTTEIYTTTFYDGSGVYVHEEERWGKPLEETLNKSFKAERYREQRESGSSR</sequence>
<protein>
    <recommendedName>
        <fullName evidence="4">Conjugal transfer protein TraL</fullName>
    </recommendedName>
</protein>
<feature type="chain" id="PRO_5045815657" description="Conjugal transfer protein TraL" evidence="1">
    <location>
        <begin position="29"/>
        <end position="177"/>
    </location>
</feature>
<gene>
    <name evidence="2" type="ORF">GTH23_20055</name>
</gene>
<dbReference type="Proteomes" id="UP000501338">
    <property type="component" value="Plasmid pZF1-cfr"/>
</dbReference>
<accession>A0ABX6JX00</accession>
<keyword evidence="2" id="KW-0614">Plasmid</keyword>
<reference evidence="2 3" key="1">
    <citation type="submission" date="2020-01" db="EMBL/GenBank/DDBJ databases">
        <title>The genomic epidemiology of tigecycline resistance gene tet(X) variants in a swine farm in China.</title>
        <authorList>
            <person name="Peng K."/>
            <person name="Li R."/>
        </authorList>
    </citation>
    <scope>NUCLEOTIDE SEQUENCE [LARGE SCALE GENOMIC DNA]</scope>
    <source>
        <strain evidence="2 3">ZF1</strain>
        <plasmid evidence="3">pzf1-cfr</plasmid>
    </source>
</reference>
<keyword evidence="1" id="KW-0732">Signal</keyword>
<feature type="signal peptide" evidence="1">
    <location>
        <begin position="1"/>
        <end position="28"/>
    </location>
</feature>
<geneLocation type="plasmid" evidence="3">
    <name>pzf1-cfr</name>
</geneLocation>
<evidence type="ECO:0000256" key="1">
    <source>
        <dbReference type="SAM" id="SignalP"/>
    </source>
</evidence>